<sequence>MPQKSILLSLNPLGIYSHCNRIDCSLRANYLCSLLLKRSRTDANLPHFRVTKYAVLEVGQLEQCVAGPLTHSSSTFLCFSKSSFLATLHQTLHQSFMSCCLFTHPINHTQVHYLNDKERGHVWEQLMIMLPRHVVLVLLSATVPNSIEFADWLGRVRGGMQIHVAATNKRPVPLEHFLYTGTDSQTRENVYLVVDKDSKFHLNGYRSAKESLLKPKKIGKKANVTANSDEMGQPLVHKNFDATPPKEEVQKQKPRSEYTGGKVNTPGRRNYLQKEGPNRMEKSDTTVWVGLIQMLKERELMPVIAFCFSRARITNLVHALDSVDLLSKAEKNEVLVFLRAAIGGFLKGPDRQLAQVLLVRRLAMRGLAIHHAGMLPLLKEVVEILFQRGLVRVLFATETFAMGVNMPARCVVFTSIQKHDGTRKRLLTAGEFTQMAGRAGRRGLDSTGTVIIIANNIEPGIMPIEAQLTQMLLGKPTKLQSQFKITYSMILYLHRGNLQTPQELIRQSFMHASELRLELCWKRQLEQLRETVQSTTVHTQTASTTTTIPSSSKLHMQTPNSTDVPVASYDRVKCPAFPPDSHAASDAACVEGIAKYYLACSQWRQLVNTCCNLASDLPLPLLSRYLSPGRLILLQLSEATVSAATKGVGGGRWTLAGSKCVPNWITAGVILGVTKVAADPTDAAQGRCPIMLKILTWQLPPAPDVVPMLGTLEEEDILSDGESAPLAFAPFPPQLMPLYCPKSASEGQRQLVLLSDVPLTVVLGVCSTSCLPDNVSVQQATDFDEDLSREYHWFRQEQLAAEAGLVVRRRDKKADNEDRPKNSGSKQAASLESVSSYLHACMSEALTAWKSVEVSDVDCQPRGLLPTVPSQLQLWRQLGINDPDVDTLVLLNEELSLPRHMKPDVLAGFTPGRPIAPESCPNLVQHLALAHRTTRRRWAINRLVSRLSPDMDALFIDYEARVRILEELGFLDKDKRSGCLTLKGRAACELQQMEVLLAEVLFEGSLMQLPPADIAALLSCFVCETGLRQATGAMTSAAAGLERVTTGESADIRRLPEARVQVVDPTGSANSGERDPMADLTLPTVPDHLQAAVKGMLRRAEQLRAMQAEYRIIDPEADTRLNPILVSATYAWACGQPFSAIVNLTDLAEGHLLRGLQRLDELLRHVASACVRLGDQTLAARVTEAQVSVHRDIVCAPSLYVADEAVPALHKPVQED</sequence>
<dbReference type="Pfam" id="PF00271">
    <property type="entry name" value="Helicase_C"/>
    <property type="match status" value="1"/>
</dbReference>
<accession>A0A0X3PWU7</accession>
<evidence type="ECO:0000256" key="3">
    <source>
        <dbReference type="ARBA" id="ARBA00022806"/>
    </source>
</evidence>
<dbReference type="PANTHER" id="PTHR12131:SF1">
    <property type="entry name" value="ATP-DEPENDENT RNA HELICASE SUPV3L1, MITOCHONDRIAL-RELATED"/>
    <property type="match status" value="1"/>
</dbReference>
<evidence type="ECO:0000259" key="7">
    <source>
        <dbReference type="PROSITE" id="PS51194"/>
    </source>
</evidence>
<feature type="region of interest" description="Disordered" evidence="6">
    <location>
        <begin position="539"/>
        <end position="560"/>
    </location>
</feature>
<dbReference type="Gene3D" id="1.10.3380.30">
    <property type="match status" value="1"/>
</dbReference>
<dbReference type="AlphaFoldDB" id="A0A0X3PWU7"/>
<evidence type="ECO:0000256" key="1">
    <source>
        <dbReference type="ARBA" id="ARBA00022741"/>
    </source>
</evidence>
<dbReference type="SMART" id="SM01142">
    <property type="entry name" value="DSHCT"/>
    <property type="match status" value="1"/>
</dbReference>
<dbReference type="Pfam" id="PF08148">
    <property type="entry name" value="DSHCT"/>
    <property type="match status" value="1"/>
</dbReference>
<dbReference type="GO" id="GO:0005524">
    <property type="term" value="F:ATP binding"/>
    <property type="evidence" value="ECO:0007669"/>
    <property type="project" value="UniProtKB-KW"/>
</dbReference>
<organism evidence="8">
    <name type="scientific">Schistocephalus solidus</name>
    <name type="common">Tapeworm</name>
    <dbReference type="NCBI Taxonomy" id="70667"/>
    <lineage>
        <taxon>Eukaryota</taxon>
        <taxon>Metazoa</taxon>
        <taxon>Spiralia</taxon>
        <taxon>Lophotrochozoa</taxon>
        <taxon>Platyhelminthes</taxon>
        <taxon>Cestoda</taxon>
        <taxon>Eucestoda</taxon>
        <taxon>Diphyllobothriidea</taxon>
        <taxon>Diphyllobothriidae</taxon>
        <taxon>Schistocephalus</taxon>
    </lineage>
</organism>
<evidence type="ECO:0000256" key="6">
    <source>
        <dbReference type="SAM" id="MobiDB-lite"/>
    </source>
</evidence>
<feature type="compositionally biased region" description="Basic and acidic residues" evidence="6">
    <location>
        <begin position="239"/>
        <end position="256"/>
    </location>
</feature>
<dbReference type="EMBL" id="GEEE01008658">
    <property type="protein sequence ID" value="JAP54567.1"/>
    <property type="molecule type" value="Transcribed_RNA"/>
</dbReference>
<keyword evidence="4" id="KW-0067">ATP-binding</keyword>
<dbReference type="InterPro" id="IPR027417">
    <property type="entry name" value="P-loop_NTPase"/>
</dbReference>
<reference evidence="8" key="1">
    <citation type="submission" date="2016-01" db="EMBL/GenBank/DDBJ databases">
        <title>Reference transcriptome for the parasite Schistocephalus solidus: insights into the molecular evolution of parasitism.</title>
        <authorList>
            <person name="Hebert F.O."/>
            <person name="Grambauer S."/>
            <person name="Barber I."/>
            <person name="Landry C.R."/>
            <person name="Aubin-Horth N."/>
        </authorList>
    </citation>
    <scope>NUCLEOTIDE SEQUENCE</scope>
</reference>
<proteinExistence type="predicted"/>
<evidence type="ECO:0000256" key="4">
    <source>
        <dbReference type="ARBA" id="ARBA00022840"/>
    </source>
</evidence>
<evidence type="ECO:0000256" key="2">
    <source>
        <dbReference type="ARBA" id="ARBA00022801"/>
    </source>
</evidence>
<keyword evidence="1" id="KW-0547">Nucleotide-binding</keyword>
<dbReference type="InterPro" id="IPR001650">
    <property type="entry name" value="Helicase_C-like"/>
</dbReference>
<dbReference type="SUPFAM" id="SSF52540">
    <property type="entry name" value="P-loop containing nucleoside triphosphate hydrolases"/>
    <property type="match status" value="2"/>
</dbReference>
<name>A0A0X3PWU7_SCHSO</name>
<keyword evidence="3 8" id="KW-0347">Helicase</keyword>
<dbReference type="InterPro" id="IPR012961">
    <property type="entry name" value="Ski2/MTR4_C"/>
</dbReference>
<gene>
    <name evidence="8" type="primary">SKIV2</name>
    <name evidence="8" type="ORF">TR156736</name>
</gene>
<dbReference type="GO" id="GO:0016787">
    <property type="term" value="F:hydrolase activity"/>
    <property type="evidence" value="ECO:0007669"/>
    <property type="project" value="UniProtKB-KW"/>
</dbReference>
<dbReference type="SMART" id="SM00490">
    <property type="entry name" value="HELICc"/>
    <property type="match status" value="1"/>
</dbReference>
<evidence type="ECO:0000256" key="5">
    <source>
        <dbReference type="ARBA" id="ARBA00047984"/>
    </source>
</evidence>
<feature type="region of interest" description="Disordered" evidence="6">
    <location>
        <begin position="239"/>
        <end position="277"/>
    </location>
</feature>
<feature type="compositionally biased region" description="Low complexity" evidence="6">
    <location>
        <begin position="539"/>
        <end position="552"/>
    </location>
</feature>
<dbReference type="InterPro" id="IPR050699">
    <property type="entry name" value="RNA-DNA_Helicase"/>
</dbReference>
<dbReference type="GO" id="GO:0070478">
    <property type="term" value="P:nuclear-transcribed mRNA catabolic process, 3'-5' exonucleolytic nonsense-mediated decay"/>
    <property type="evidence" value="ECO:0007669"/>
    <property type="project" value="TreeGrafter"/>
</dbReference>
<dbReference type="GO" id="GO:0003724">
    <property type="term" value="F:RNA helicase activity"/>
    <property type="evidence" value="ECO:0007669"/>
    <property type="project" value="UniProtKB-EC"/>
</dbReference>
<evidence type="ECO:0000313" key="8">
    <source>
        <dbReference type="EMBL" id="JAP54567.1"/>
    </source>
</evidence>
<keyword evidence="2" id="KW-0378">Hydrolase</keyword>
<dbReference type="CDD" id="cd18795">
    <property type="entry name" value="SF2_C_Ski2"/>
    <property type="match status" value="1"/>
</dbReference>
<protein>
    <submittedName>
        <fullName evidence="8">Helicase SKI2W</fullName>
    </submittedName>
</protein>
<comment type="catalytic activity">
    <reaction evidence="5">
        <text>ATP + H2O = ADP + phosphate + H(+)</text>
        <dbReference type="Rhea" id="RHEA:13065"/>
        <dbReference type="ChEBI" id="CHEBI:15377"/>
        <dbReference type="ChEBI" id="CHEBI:15378"/>
        <dbReference type="ChEBI" id="CHEBI:30616"/>
        <dbReference type="ChEBI" id="CHEBI:43474"/>
        <dbReference type="ChEBI" id="CHEBI:456216"/>
        <dbReference type="EC" id="3.6.4.13"/>
    </reaction>
</comment>
<dbReference type="PROSITE" id="PS51194">
    <property type="entry name" value="HELICASE_CTER"/>
    <property type="match status" value="1"/>
</dbReference>
<feature type="domain" description="Helicase C-terminal" evidence="7">
    <location>
        <begin position="321"/>
        <end position="487"/>
    </location>
</feature>
<dbReference type="Gene3D" id="3.40.50.300">
    <property type="entry name" value="P-loop containing nucleotide triphosphate hydrolases"/>
    <property type="match status" value="2"/>
</dbReference>
<dbReference type="PANTHER" id="PTHR12131">
    <property type="entry name" value="ATP-DEPENDENT RNA AND DNA HELICASE"/>
    <property type="match status" value="1"/>
</dbReference>
<dbReference type="GO" id="GO:0055087">
    <property type="term" value="C:Ski complex"/>
    <property type="evidence" value="ECO:0007669"/>
    <property type="project" value="TreeGrafter"/>
</dbReference>